<evidence type="ECO:0000256" key="8">
    <source>
        <dbReference type="ARBA" id="ARBA00022884"/>
    </source>
</evidence>
<evidence type="ECO:0000256" key="6">
    <source>
        <dbReference type="ARBA" id="ARBA00022694"/>
    </source>
</evidence>
<keyword evidence="9 12" id="KW-0560">Oxidoreductase</keyword>
<evidence type="ECO:0000256" key="7">
    <source>
        <dbReference type="ARBA" id="ARBA00022857"/>
    </source>
</evidence>
<name>A0A7C2XPC3_9BACT</name>
<comment type="function">
    <text evidence="2 12">Catalyzes the synthesis of 5,6-dihydrouridine (D), a modified base found in the D-loop of most tRNAs, via the reduction of the C5-C6 double bond in target uridines.</text>
</comment>
<dbReference type="Pfam" id="PF01207">
    <property type="entry name" value="Dus"/>
    <property type="match status" value="1"/>
</dbReference>
<evidence type="ECO:0000256" key="10">
    <source>
        <dbReference type="ARBA" id="ARBA00048205"/>
    </source>
</evidence>
<protein>
    <recommendedName>
        <fullName evidence="12">tRNA-dihydrouridine synthase</fullName>
        <ecNumber evidence="12">1.3.1.-</ecNumber>
    </recommendedName>
</protein>
<evidence type="ECO:0000256" key="2">
    <source>
        <dbReference type="ARBA" id="ARBA00002790"/>
    </source>
</evidence>
<feature type="binding site" evidence="14">
    <location>
        <position position="178"/>
    </location>
    <ligand>
        <name>FMN</name>
        <dbReference type="ChEBI" id="CHEBI:58210"/>
    </ligand>
</feature>
<evidence type="ECO:0000259" key="15">
    <source>
        <dbReference type="Pfam" id="PF01207"/>
    </source>
</evidence>
<dbReference type="PANTHER" id="PTHR45846:SF1">
    <property type="entry name" value="TRNA-DIHYDROURIDINE(47) SYNTHASE [NAD(P)(+)]-LIKE"/>
    <property type="match status" value="1"/>
</dbReference>
<comment type="catalytic activity">
    <reaction evidence="10">
        <text>a 5,6-dihydrouridine in tRNA + NADP(+) = a uridine in tRNA + NADPH + H(+)</text>
        <dbReference type="Rhea" id="RHEA:23624"/>
        <dbReference type="Rhea" id="RHEA-COMP:13339"/>
        <dbReference type="Rhea" id="RHEA-COMP:13887"/>
        <dbReference type="ChEBI" id="CHEBI:15378"/>
        <dbReference type="ChEBI" id="CHEBI:57783"/>
        <dbReference type="ChEBI" id="CHEBI:58349"/>
        <dbReference type="ChEBI" id="CHEBI:65315"/>
        <dbReference type="ChEBI" id="CHEBI:74443"/>
    </reaction>
</comment>
<gene>
    <name evidence="16" type="primary">dusB</name>
    <name evidence="16" type="ORF">ENN98_06130</name>
</gene>
<evidence type="ECO:0000256" key="3">
    <source>
        <dbReference type="ARBA" id="ARBA00022555"/>
    </source>
</evidence>
<keyword evidence="6 12" id="KW-0819">tRNA processing</keyword>
<keyword evidence="3" id="KW-0820">tRNA-binding</keyword>
<dbReference type="CDD" id="cd02801">
    <property type="entry name" value="DUS_like_FMN"/>
    <property type="match status" value="1"/>
</dbReference>
<dbReference type="PANTHER" id="PTHR45846">
    <property type="entry name" value="TRNA-DIHYDROURIDINE(47) SYNTHASE [NAD(P)(+)]-LIKE"/>
    <property type="match status" value="1"/>
</dbReference>
<proteinExistence type="inferred from homology"/>
<dbReference type="PIRSF" id="PIRSF006621">
    <property type="entry name" value="Dus"/>
    <property type="match status" value="1"/>
</dbReference>
<dbReference type="AlphaFoldDB" id="A0A7C2XPC3"/>
<evidence type="ECO:0000313" key="16">
    <source>
        <dbReference type="EMBL" id="HET98256.1"/>
    </source>
</evidence>
<keyword evidence="5 12" id="KW-0288">FMN</keyword>
<dbReference type="Gene3D" id="1.10.1200.80">
    <property type="entry name" value="Putative flavin oxidoreducatase, domain 2"/>
    <property type="match status" value="1"/>
</dbReference>
<feature type="binding site" evidence="14">
    <location>
        <position position="148"/>
    </location>
    <ligand>
        <name>FMN</name>
        <dbReference type="ChEBI" id="CHEBI:58210"/>
    </ligand>
</feature>
<evidence type="ECO:0000256" key="9">
    <source>
        <dbReference type="ARBA" id="ARBA00023002"/>
    </source>
</evidence>
<dbReference type="InterPro" id="IPR018517">
    <property type="entry name" value="tRNA_hU_synthase_CS"/>
</dbReference>
<keyword evidence="4 12" id="KW-0285">Flavoprotein</keyword>
<comment type="caution">
    <text evidence="16">The sequence shown here is derived from an EMBL/GenBank/DDBJ whole genome shotgun (WGS) entry which is preliminary data.</text>
</comment>
<dbReference type="SUPFAM" id="SSF51395">
    <property type="entry name" value="FMN-linked oxidoreductases"/>
    <property type="match status" value="1"/>
</dbReference>
<keyword evidence="14" id="KW-0547">Nucleotide-binding</keyword>
<comment type="similarity">
    <text evidence="12">Belongs to the dus family.</text>
</comment>
<feature type="active site" description="Proton donor" evidence="13">
    <location>
        <position position="109"/>
    </location>
</feature>
<organism evidence="16">
    <name type="scientific">Desulfurivibrio alkaliphilus</name>
    <dbReference type="NCBI Taxonomy" id="427923"/>
    <lineage>
        <taxon>Bacteria</taxon>
        <taxon>Pseudomonadati</taxon>
        <taxon>Thermodesulfobacteriota</taxon>
        <taxon>Desulfobulbia</taxon>
        <taxon>Desulfobulbales</taxon>
        <taxon>Desulfobulbaceae</taxon>
        <taxon>Desulfurivibrio</taxon>
    </lineage>
</organism>
<dbReference type="EMBL" id="DSDS01000138">
    <property type="protein sequence ID" value="HET98256.1"/>
    <property type="molecule type" value="Genomic_DNA"/>
</dbReference>
<evidence type="ECO:0000256" key="4">
    <source>
        <dbReference type="ARBA" id="ARBA00022630"/>
    </source>
</evidence>
<feature type="binding site" evidence="14">
    <location>
        <position position="79"/>
    </location>
    <ligand>
        <name>FMN</name>
        <dbReference type="ChEBI" id="CHEBI:58210"/>
    </ligand>
</feature>
<sequence>MNRQVVEAVLRIGGITASSPLVAAPLAGYSDLAFRLLCREYGAGICWSEMISCHGVVRRQPRTLDLAATVAAERPVIMQLFGAEPEIMAEAAAILSELPIDGIDINMGCPVRKVVKRGAGSALMKEPRLAANLTRAVVAATKLPVTVKIRSGWNHQAITAPEFAKMLADCGTAAITIHGRTWSDGFAGRADRRVIAAVKAAVDIPVIGNGDINSHGQALAMMTETGCDGVMIGRGALGAPWVFTPHCPDHLPLAPRLRAALRHLLLLREFHPRCNPIHARNQLGRYFRALPNGALLRKQIYDLGDPDRLEEFLRGLLAGEQQEKTEPL</sequence>
<accession>A0A7C2XPC3</accession>
<dbReference type="Proteomes" id="UP000885986">
    <property type="component" value="Unassembled WGS sequence"/>
</dbReference>
<evidence type="ECO:0000256" key="11">
    <source>
        <dbReference type="ARBA" id="ARBA00048802"/>
    </source>
</evidence>
<dbReference type="InterPro" id="IPR035587">
    <property type="entry name" value="DUS-like_FMN-bd"/>
</dbReference>
<evidence type="ECO:0000256" key="13">
    <source>
        <dbReference type="PIRSR" id="PIRSR006621-1"/>
    </source>
</evidence>
<feature type="binding site" evidence="14">
    <location>
        <begin position="233"/>
        <end position="234"/>
    </location>
    <ligand>
        <name>FMN</name>
        <dbReference type="ChEBI" id="CHEBI:58210"/>
    </ligand>
</feature>
<comment type="cofactor">
    <cofactor evidence="1 12 14">
        <name>FMN</name>
        <dbReference type="ChEBI" id="CHEBI:58210"/>
    </cofactor>
</comment>
<keyword evidence="8" id="KW-0694">RNA-binding</keyword>
<dbReference type="GO" id="GO:0050660">
    <property type="term" value="F:flavin adenine dinucleotide binding"/>
    <property type="evidence" value="ECO:0007669"/>
    <property type="project" value="InterPro"/>
</dbReference>
<dbReference type="InterPro" id="IPR004652">
    <property type="entry name" value="DusB-like"/>
</dbReference>
<dbReference type="EC" id="1.3.1.-" evidence="12"/>
<evidence type="ECO:0000256" key="14">
    <source>
        <dbReference type="PIRSR" id="PIRSR006621-2"/>
    </source>
</evidence>
<evidence type="ECO:0000256" key="1">
    <source>
        <dbReference type="ARBA" id="ARBA00001917"/>
    </source>
</evidence>
<feature type="domain" description="DUS-like FMN-binding" evidence="15">
    <location>
        <begin position="23"/>
        <end position="313"/>
    </location>
</feature>
<dbReference type="InterPro" id="IPR024036">
    <property type="entry name" value="tRNA-dHydroUridine_Synthase_C"/>
</dbReference>
<keyword evidence="7" id="KW-0521">NADP</keyword>
<evidence type="ECO:0000256" key="12">
    <source>
        <dbReference type="PIRNR" id="PIRNR006621"/>
    </source>
</evidence>
<dbReference type="Gene3D" id="3.20.20.70">
    <property type="entry name" value="Aldolase class I"/>
    <property type="match status" value="1"/>
</dbReference>
<comment type="catalytic activity">
    <reaction evidence="11">
        <text>a 5,6-dihydrouridine in tRNA + NAD(+) = a uridine in tRNA + NADH + H(+)</text>
        <dbReference type="Rhea" id="RHEA:54452"/>
        <dbReference type="Rhea" id="RHEA-COMP:13339"/>
        <dbReference type="Rhea" id="RHEA-COMP:13887"/>
        <dbReference type="ChEBI" id="CHEBI:15378"/>
        <dbReference type="ChEBI" id="CHEBI:57540"/>
        <dbReference type="ChEBI" id="CHEBI:57945"/>
        <dbReference type="ChEBI" id="CHEBI:65315"/>
        <dbReference type="ChEBI" id="CHEBI:74443"/>
    </reaction>
</comment>
<reference evidence="16" key="1">
    <citation type="journal article" date="2020" name="mSystems">
        <title>Genome- and Community-Level Interaction Insights into Carbon Utilization and Element Cycling Functions of Hydrothermarchaeota in Hydrothermal Sediment.</title>
        <authorList>
            <person name="Zhou Z."/>
            <person name="Liu Y."/>
            <person name="Xu W."/>
            <person name="Pan J."/>
            <person name="Luo Z.H."/>
            <person name="Li M."/>
        </authorList>
    </citation>
    <scope>NUCLEOTIDE SEQUENCE [LARGE SCALE GENOMIC DNA]</scope>
    <source>
        <strain evidence="16">SpSt-1224</strain>
    </source>
</reference>
<dbReference type="GO" id="GO:0000049">
    <property type="term" value="F:tRNA binding"/>
    <property type="evidence" value="ECO:0007669"/>
    <property type="project" value="UniProtKB-KW"/>
</dbReference>
<dbReference type="InterPro" id="IPR001269">
    <property type="entry name" value="DUS_fam"/>
</dbReference>
<dbReference type="PROSITE" id="PS01136">
    <property type="entry name" value="UPF0034"/>
    <property type="match status" value="1"/>
</dbReference>
<evidence type="ECO:0000256" key="5">
    <source>
        <dbReference type="ARBA" id="ARBA00022643"/>
    </source>
</evidence>
<dbReference type="NCBIfam" id="TIGR00737">
    <property type="entry name" value="nifR3_yhdG"/>
    <property type="match status" value="1"/>
</dbReference>
<dbReference type="GO" id="GO:0017150">
    <property type="term" value="F:tRNA dihydrouridine synthase activity"/>
    <property type="evidence" value="ECO:0007669"/>
    <property type="project" value="InterPro"/>
</dbReference>
<dbReference type="InterPro" id="IPR013785">
    <property type="entry name" value="Aldolase_TIM"/>
</dbReference>